<evidence type="ECO:0000256" key="4">
    <source>
        <dbReference type="ARBA" id="ARBA00022723"/>
    </source>
</evidence>
<evidence type="ECO:0000256" key="2">
    <source>
        <dbReference type="ARBA" id="ARBA00006676"/>
    </source>
</evidence>
<evidence type="ECO:0000256" key="6">
    <source>
        <dbReference type="ARBA" id="ARBA00022833"/>
    </source>
</evidence>
<dbReference type="InterPro" id="IPR006330">
    <property type="entry name" value="Ado/ade_deaminase"/>
</dbReference>
<evidence type="ECO:0000313" key="9">
    <source>
        <dbReference type="Proteomes" id="UP001523565"/>
    </source>
</evidence>
<dbReference type="NCBIfam" id="TIGR01430">
    <property type="entry name" value="aden_deam"/>
    <property type="match status" value="1"/>
</dbReference>
<comment type="cofactor">
    <cofactor evidence="1">
        <name>Zn(2+)</name>
        <dbReference type="ChEBI" id="CHEBI:29105"/>
    </cofactor>
</comment>
<evidence type="ECO:0000259" key="7">
    <source>
        <dbReference type="Pfam" id="PF00962"/>
    </source>
</evidence>
<comment type="caution">
    <text evidence="8">The sequence shown here is derived from an EMBL/GenBank/DDBJ whole genome shotgun (WGS) entry which is preliminary data.</text>
</comment>
<dbReference type="RefSeq" id="WP_262068835.1">
    <property type="nucleotide sequence ID" value="NZ_JAMXOC010000007.1"/>
</dbReference>
<evidence type="ECO:0000256" key="5">
    <source>
        <dbReference type="ARBA" id="ARBA00022801"/>
    </source>
</evidence>
<proteinExistence type="inferred from homology"/>
<protein>
    <recommendedName>
        <fullName evidence="3">adenosine deaminase</fullName>
        <ecNumber evidence="3">3.5.4.4</ecNumber>
    </recommendedName>
</protein>
<dbReference type="PANTHER" id="PTHR11409:SF43">
    <property type="entry name" value="ADENOSINE DEAMINASE"/>
    <property type="match status" value="1"/>
</dbReference>
<dbReference type="InterPro" id="IPR032466">
    <property type="entry name" value="Metal_Hydrolase"/>
</dbReference>
<dbReference type="SUPFAM" id="SSF51556">
    <property type="entry name" value="Metallo-dependent hydrolases"/>
    <property type="match status" value="1"/>
</dbReference>
<dbReference type="PANTHER" id="PTHR11409">
    <property type="entry name" value="ADENOSINE DEAMINASE"/>
    <property type="match status" value="1"/>
</dbReference>
<keyword evidence="5 8" id="KW-0378">Hydrolase</keyword>
<name>A0ABT1EHF3_9FIRM</name>
<dbReference type="EMBL" id="JAMZFV010000007">
    <property type="protein sequence ID" value="MCP1109956.1"/>
    <property type="molecule type" value="Genomic_DNA"/>
</dbReference>
<reference evidence="8 9" key="1">
    <citation type="journal article" date="2022" name="Genome Biol. Evol.">
        <title>Host diet, physiology and behaviors set the stage for Lachnospiraceae cladogenesis.</title>
        <authorList>
            <person name="Vera-Ponce De Leon A."/>
            <person name="Schneider M."/>
            <person name="Jahnes B.C."/>
            <person name="Sadowski V."/>
            <person name="Camuy-Velez L.A."/>
            <person name="Duan J."/>
            <person name="Sabree Z.L."/>
        </authorList>
    </citation>
    <scope>NUCLEOTIDE SEQUENCE [LARGE SCALE GENOMIC DNA]</scope>
    <source>
        <strain evidence="8 9">PAL227</strain>
    </source>
</reference>
<dbReference type="GO" id="GO:0016787">
    <property type="term" value="F:hydrolase activity"/>
    <property type="evidence" value="ECO:0007669"/>
    <property type="project" value="UniProtKB-KW"/>
</dbReference>
<keyword evidence="9" id="KW-1185">Reference proteome</keyword>
<keyword evidence="4" id="KW-0479">Metal-binding</keyword>
<dbReference type="EC" id="3.5.4.4" evidence="3"/>
<organism evidence="8 9">
    <name type="scientific">Ohessyouella blattaphilus</name>
    <dbReference type="NCBI Taxonomy" id="2949333"/>
    <lineage>
        <taxon>Bacteria</taxon>
        <taxon>Bacillati</taxon>
        <taxon>Bacillota</taxon>
        <taxon>Clostridia</taxon>
        <taxon>Lachnospirales</taxon>
        <taxon>Lachnospiraceae</taxon>
        <taxon>Ohessyouella</taxon>
    </lineage>
</organism>
<evidence type="ECO:0000313" key="8">
    <source>
        <dbReference type="EMBL" id="MCP1109956.1"/>
    </source>
</evidence>
<dbReference type="Gene3D" id="3.20.20.140">
    <property type="entry name" value="Metal-dependent hydrolases"/>
    <property type="match status" value="1"/>
</dbReference>
<evidence type="ECO:0000256" key="3">
    <source>
        <dbReference type="ARBA" id="ARBA00012784"/>
    </source>
</evidence>
<dbReference type="InterPro" id="IPR001365">
    <property type="entry name" value="A_deaminase_dom"/>
</dbReference>
<accession>A0ABT1EHF3</accession>
<dbReference type="Proteomes" id="UP001523565">
    <property type="component" value="Unassembled WGS sequence"/>
</dbReference>
<dbReference type="Pfam" id="PF00962">
    <property type="entry name" value="A_deaminase"/>
    <property type="match status" value="1"/>
</dbReference>
<comment type="similarity">
    <text evidence="2">Belongs to the metallo-dependent hydrolases superfamily. Adenosine and AMP deaminases family.</text>
</comment>
<gene>
    <name evidence="8" type="primary">add</name>
    <name evidence="8" type="ORF">NK118_06805</name>
</gene>
<feature type="domain" description="Adenosine deaminase" evidence="7">
    <location>
        <begin position="8"/>
        <end position="316"/>
    </location>
</feature>
<keyword evidence="6" id="KW-0862">Zinc</keyword>
<evidence type="ECO:0000256" key="1">
    <source>
        <dbReference type="ARBA" id="ARBA00001947"/>
    </source>
</evidence>
<sequence length="318" mass="34786">MRKSEEYVDLHLHLDGSLSPEFILERAEREGIDLGVKSAADLCPLLTANQETASLNEYLQCFEIPLQVLQSAEGLEGAAYDLVRRLSALNITYSEIRYAPGLHTRAGLSQEEAVETVNAGLQKGVKDFGVKSYAILCCMRGGEAWQNMETIELAGKYLGKGVAGADLAGAEALYGTELYQDVFTRARELGVPFTIHAGEAAGPESIRKALALGASRIGHGIAAVLDEDLMEELARREIPLEMCPLSNLQTKAVKDIKEYPLRTFLEKGIIVTVNSDNMTVSGTDVVNEFCFLEEQYGLTKQEKEMLMKNGKKAAYVAD</sequence>